<keyword evidence="1" id="KW-1133">Transmembrane helix</keyword>
<dbReference type="AlphaFoldDB" id="A0A0J9H3S6"/>
<sequence>MNWLRARMHLFPLVILPAALLWLGADWALGDSTGQETLVTAILGGAGLVLLALKWRMVKGQRKARTDD</sequence>
<protein>
    <submittedName>
        <fullName evidence="2">Uncharacterized protein</fullName>
    </submittedName>
</protein>
<keyword evidence="1" id="KW-0812">Transmembrane</keyword>
<keyword evidence="3" id="KW-1185">Reference proteome</keyword>
<comment type="caution">
    <text evidence="2">The sequence shown here is derived from an EMBL/GenBank/DDBJ whole genome shotgun (WGS) entry which is preliminary data.</text>
</comment>
<evidence type="ECO:0000256" key="1">
    <source>
        <dbReference type="SAM" id="Phobius"/>
    </source>
</evidence>
<name>A0A0J9H3S6_9RHOB</name>
<reference evidence="2 3" key="1">
    <citation type="submission" date="2015-06" db="EMBL/GenBank/DDBJ databases">
        <title>Draft genome sequence of an Alphaproteobacteria species associated to the Mediterranean sponge Oscarella lobularis.</title>
        <authorList>
            <person name="Jourda C."/>
            <person name="Santini S."/>
            <person name="Claverie J.-M."/>
        </authorList>
    </citation>
    <scope>NUCLEOTIDE SEQUENCE [LARGE SCALE GENOMIC DNA]</scope>
    <source>
        <strain evidence="2">IGS</strain>
    </source>
</reference>
<dbReference type="STRING" id="1675527.AIOL_000486"/>
<organism evidence="2 3">
    <name type="scientific">Candidatus Rhodobacter oscarellae</name>
    <dbReference type="NCBI Taxonomy" id="1675527"/>
    <lineage>
        <taxon>Bacteria</taxon>
        <taxon>Pseudomonadati</taxon>
        <taxon>Pseudomonadota</taxon>
        <taxon>Alphaproteobacteria</taxon>
        <taxon>Rhodobacterales</taxon>
        <taxon>Rhodobacter group</taxon>
        <taxon>Rhodobacter</taxon>
    </lineage>
</organism>
<evidence type="ECO:0000313" key="3">
    <source>
        <dbReference type="Proteomes" id="UP000037178"/>
    </source>
</evidence>
<dbReference type="RefSeq" id="WP_049641432.1">
    <property type="nucleotide sequence ID" value="NZ_LFTY01000001.1"/>
</dbReference>
<dbReference type="EMBL" id="LFTY01000001">
    <property type="protein sequence ID" value="KMW60333.1"/>
    <property type="molecule type" value="Genomic_DNA"/>
</dbReference>
<dbReference type="Proteomes" id="UP000037178">
    <property type="component" value="Unassembled WGS sequence"/>
</dbReference>
<proteinExistence type="predicted"/>
<feature type="transmembrane region" description="Helical" evidence="1">
    <location>
        <begin position="38"/>
        <end position="55"/>
    </location>
</feature>
<evidence type="ECO:0000313" key="2">
    <source>
        <dbReference type="EMBL" id="KMW60333.1"/>
    </source>
</evidence>
<gene>
    <name evidence="2" type="ORF">AIOL_000486</name>
</gene>
<keyword evidence="1" id="KW-0472">Membrane</keyword>
<dbReference type="PATRIC" id="fig|1675527.3.peg.541"/>
<accession>A0A0J9H3S6</accession>